<evidence type="ECO:0000256" key="8">
    <source>
        <dbReference type="ARBA" id="ARBA00023152"/>
    </source>
</evidence>
<dbReference type="PANTHER" id="PTHR19443:SF16">
    <property type="entry name" value="HEXOKINASE TYPE 1-RELATED"/>
    <property type="match status" value="1"/>
</dbReference>
<dbReference type="GO" id="GO:0008865">
    <property type="term" value="F:fructokinase activity"/>
    <property type="evidence" value="ECO:0007669"/>
    <property type="project" value="TreeGrafter"/>
</dbReference>
<dbReference type="EMBL" id="CP003155">
    <property type="protein sequence ID" value="AEV30507.1"/>
    <property type="molecule type" value="Genomic_DNA"/>
</dbReference>
<protein>
    <submittedName>
        <fullName evidence="12">Hexokinase</fullName>
    </submittedName>
</protein>
<evidence type="ECO:0000259" key="11">
    <source>
        <dbReference type="Pfam" id="PF03727"/>
    </source>
</evidence>
<keyword evidence="8" id="KW-0324">Glycolysis</keyword>
<evidence type="ECO:0000256" key="9">
    <source>
        <dbReference type="ARBA" id="ARBA00047905"/>
    </source>
</evidence>
<dbReference type="PRINTS" id="PR00475">
    <property type="entry name" value="HEXOKINASE"/>
</dbReference>
<dbReference type="InterPro" id="IPR022673">
    <property type="entry name" value="Hexokinase_C"/>
</dbReference>
<dbReference type="CDD" id="cd24000">
    <property type="entry name" value="ASKHA_NBD_HK"/>
    <property type="match status" value="1"/>
</dbReference>
<evidence type="ECO:0000259" key="10">
    <source>
        <dbReference type="Pfam" id="PF00349"/>
    </source>
</evidence>
<keyword evidence="4" id="KW-0808">Transferase</keyword>
<accession>G8QVY3</accession>
<dbReference type="UniPathway" id="UPA00109">
    <property type="reaction ID" value="UER00180"/>
</dbReference>
<dbReference type="STRING" id="158190.SpiGrapes_2750"/>
<keyword evidence="13" id="KW-1185">Reference proteome</keyword>
<keyword evidence="6 12" id="KW-0418">Kinase</keyword>
<evidence type="ECO:0000313" key="12">
    <source>
        <dbReference type="EMBL" id="AEV30507.1"/>
    </source>
</evidence>
<gene>
    <name evidence="12" type="ordered locus">SpiGrapes_2750</name>
</gene>
<dbReference type="GO" id="GO:0006096">
    <property type="term" value="P:glycolytic process"/>
    <property type="evidence" value="ECO:0007669"/>
    <property type="project" value="UniProtKB-UniPathway"/>
</dbReference>
<reference evidence="12 13" key="1">
    <citation type="submission" date="2011-11" db="EMBL/GenBank/DDBJ databases">
        <title>Complete sequence of Spirochaeta sp. grapes.</title>
        <authorList>
            <consortium name="US DOE Joint Genome Institute"/>
            <person name="Lucas S."/>
            <person name="Han J."/>
            <person name="Lapidus A."/>
            <person name="Cheng J.-F."/>
            <person name="Goodwin L."/>
            <person name="Pitluck S."/>
            <person name="Peters L."/>
            <person name="Ovchinnikova G."/>
            <person name="Munk A.C."/>
            <person name="Detter J.C."/>
            <person name="Han C."/>
            <person name="Tapia R."/>
            <person name="Land M."/>
            <person name="Hauser L."/>
            <person name="Kyrpides N."/>
            <person name="Ivanova N."/>
            <person name="Pagani I."/>
            <person name="Ritalahtilisa K."/>
            <person name="Loeffler F."/>
            <person name="Woyke T."/>
        </authorList>
    </citation>
    <scope>NUCLEOTIDE SEQUENCE [LARGE SCALE GENOMIC DNA]</scope>
    <source>
        <strain evidence="13">ATCC BAA-1885 / DSM 22778 / Grapes</strain>
    </source>
</reference>
<comment type="similarity">
    <text evidence="3">Belongs to the hexokinase family.</text>
</comment>
<dbReference type="Pfam" id="PF00349">
    <property type="entry name" value="Hexokinase_1"/>
    <property type="match status" value="1"/>
</dbReference>
<evidence type="ECO:0000313" key="13">
    <source>
        <dbReference type="Proteomes" id="UP000005632"/>
    </source>
</evidence>
<organism evidence="12 13">
    <name type="scientific">Sphaerochaeta pleomorpha (strain ATCC BAA-1885 / DSM 22778 / Grapes)</name>
    <dbReference type="NCBI Taxonomy" id="158190"/>
    <lineage>
        <taxon>Bacteria</taxon>
        <taxon>Pseudomonadati</taxon>
        <taxon>Spirochaetota</taxon>
        <taxon>Spirochaetia</taxon>
        <taxon>Spirochaetales</taxon>
        <taxon>Sphaerochaetaceae</taxon>
        <taxon>Sphaerochaeta</taxon>
    </lineage>
</organism>
<dbReference type="HOGENOM" id="CLU_014393_5_3_12"/>
<dbReference type="Gene3D" id="3.30.420.40">
    <property type="match status" value="1"/>
</dbReference>
<dbReference type="Pfam" id="PF03727">
    <property type="entry name" value="Hexokinase_2"/>
    <property type="match status" value="1"/>
</dbReference>
<sequence>MVVIDSRTDAFLAKWGMSSDSVDMEALLGKFRREMESGLKQGGKSSLKMIPTYTQVEDEVKKGEPVIVIDAGGTNLRTCLVTFDEKGTAHIEDFKKTSMPGVKQEVTAEQFFAVFANEVERLIDKSDRIGFCFSYAASITSDHDGIPLVFSKEIKAPEVIGKPVGATLLAELAKRGHDVSKKRVSVLNDTVATLLAGKAAPSDTPYSGYIGFILGTGTNTAYVESNANIGTVPSLHEGSQIINIESGNFDYCPGRLDEEFFASTKQPGQYHLEKMISGAYLGPMSNLVINKAIEEGLLSKTFSERFAKVQPINTTVMSNYLEMPFNKDYALVACVDGNEDDAKALWIILDSIIARAAKLTAANLAATVLKSGKGDDPRRPVCINADGTTYYKTEYLKKYTEYYLHTYLQLGKKRYVEFVRIDDSPTIGAAIAGLGL</sequence>
<proteinExistence type="inferred from homology"/>
<keyword evidence="5" id="KW-0547">Nucleotide-binding</keyword>
<dbReference type="PROSITE" id="PS51748">
    <property type="entry name" value="HEXOKINASE_2"/>
    <property type="match status" value="1"/>
</dbReference>
<dbReference type="GO" id="GO:0004340">
    <property type="term" value="F:glucokinase activity"/>
    <property type="evidence" value="ECO:0007669"/>
    <property type="project" value="TreeGrafter"/>
</dbReference>
<dbReference type="KEGG" id="sgp:SpiGrapes_2750"/>
<dbReference type="RefSeq" id="WP_014271346.1">
    <property type="nucleotide sequence ID" value="NC_016633.1"/>
</dbReference>
<dbReference type="InterPro" id="IPR001312">
    <property type="entry name" value="Hexokinase"/>
</dbReference>
<comment type="pathway">
    <text evidence="1">Carbohydrate degradation.</text>
</comment>
<dbReference type="SUPFAM" id="SSF53067">
    <property type="entry name" value="Actin-like ATPase domain"/>
    <property type="match status" value="2"/>
</dbReference>
<comment type="pathway">
    <text evidence="2">Carbohydrate metabolism.</text>
</comment>
<evidence type="ECO:0000256" key="5">
    <source>
        <dbReference type="ARBA" id="ARBA00022741"/>
    </source>
</evidence>
<dbReference type="PANTHER" id="PTHR19443">
    <property type="entry name" value="HEXOKINASE"/>
    <property type="match status" value="1"/>
</dbReference>
<dbReference type="Proteomes" id="UP000005632">
    <property type="component" value="Chromosome"/>
</dbReference>
<evidence type="ECO:0000256" key="3">
    <source>
        <dbReference type="ARBA" id="ARBA00009225"/>
    </source>
</evidence>
<dbReference type="Gene3D" id="3.40.367.20">
    <property type="match status" value="1"/>
</dbReference>
<dbReference type="InterPro" id="IPR022672">
    <property type="entry name" value="Hexokinase_N"/>
</dbReference>
<dbReference type="GO" id="GO:0005829">
    <property type="term" value="C:cytosol"/>
    <property type="evidence" value="ECO:0007669"/>
    <property type="project" value="TreeGrafter"/>
</dbReference>
<comment type="catalytic activity">
    <reaction evidence="9">
        <text>D-fructose + ATP = D-fructose 6-phosphate + ADP + H(+)</text>
        <dbReference type="Rhea" id="RHEA:16125"/>
        <dbReference type="ChEBI" id="CHEBI:15378"/>
        <dbReference type="ChEBI" id="CHEBI:30616"/>
        <dbReference type="ChEBI" id="CHEBI:37721"/>
        <dbReference type="ChEBI" id="CHEBI:61527"/>
        <dbReference type="ChEBI" id="CHEBI:456216"/>
        <dbReference type="EC" id="2.7.1.1"/>
    </reaction>
    <physiologicalReaction direction="left-to-right" evidence="9">
        <dbReference type="Rhea" id="RHEA:16126"/>
    </physiologicalReaction>
</comment>
<evidence type="ECO:0000256" key="2">
    <source>
        <dbReference type="ARBA" id="ARBA00005007"/>
    </source>
</evidence>
<evidence type="ECO:0000256" key="6">
    <source>
        <dbReference type="ARBA" id="ARBA00022777"/>
    </source>
</evidence>
<keyword evidence="7" id="KW-0067">ATP-binding</keyword>
<evidence type="ECO:0000256" key="4">
    <source>
        <dbReference type="ARBA" id="ARBA00022679"/>
    </source>
</evidence>
<dbReference type="InterPro" id="IPR043129">
    <property type="entry name" value="ATPase_NBD"/>
</dbReference>
<feature type="domain" description="Hexokinase C-terminal" evidence="11">
    <location>
        <begin position="210"/>
        <end position="432"/>
    </location>
</feature>
<dbReference type="eggNOG" id="COG5026">
    <property type="taxonomic scope" value="Bacteria"/>
</dbReference>
<name>G8QVY3_SPHPG</name>
<feature type="domain" description="Hexokinase N-terminal" evidence="10">
    <location>
        <begin position="21"/>
        <end position="197"/>
    </location>
</feature>
<evidence type="ECO:0000256" key="7">
    <source>
        <dbReference type="ARBA" id="ARBA00022840"/>
    </source>
</evidence>
<dbReference type="AlphaFoldDB" id="G8QVY3"/>
<dbReference type="GO" id="GO:0005524">
    <property type="term" value="F:ATP binding"/>
    <property type="evidence" value="ECO:0007669"/>
    <property type="project" value="UniProtKB-KW"/>
</dbReference>
<dbReference type="GO" id="GO:0005536">
    <property type="term" value="F:D-glucose binding"/>
    <property type="evidence" value="ECO:0007669"/>
    <property type="project" value="InterPro"/>
</dbReference>
<dbReference type="OrthoDB" id="6383434at2"/>
<dbReference type="GO" id="GO:0006006">
    <property type="term" value="P:glucose metabolic process"/>
    <property type="evidence" value="ECO:0007669"/>
    <property type="project" value="TreeGrafter"/>
</dbReference>
<evidence type="ECO:0000256" key="1">
    <source>
        <dbReference type="ARBA" id="ARBA00004921"/>
    </source>
</evidence>
<dbReference type="GO" id="GO:0001678">
    <property type="term" value="P:intracellular glucose homeostasis"/>
    <property type="evidence" value="ECO:0007669"/>
    <property type="project" value="InterPro"/>
</dbReference>